<dbReference type="AlphaFoldDB" id="A0AAN6SVF9"/>
<keyword evidence="3" id="KW-1185">Reference proteome</keyword>
<feature type="region of interest" description="Disordered" evidence="1">
    <location>
        <begin position="417"/>
        <end position="441"/>
    </location>
</feature>
<gene>
    <name evidence="2" type="ORF">C8A01DRAFT_12411</name>
</gene>
<comment type="caution">
    <text evidence="2">The sequence shown here is derived from an EMBL/GenBank/DDBJ whole genome shotgun (WGS) entry which is preliminary data.</text>
</comment>
<feature type="compositionally biased region" description="Basic and acidic residues" evidence="1">
    <location>
        <begin position="689"/>
        <end position="701"/>
    </location>
</feature>
<name>A0AAN6SVF9_9PEZI</name>
<sequence>MADRGDGDQAQRHQSRNYPLDIPSLPFHRYDHRRLTARDILVHRLMAEFMNPSRAYPTAVFRNWEGWQLTAPGTALHRASEEGRSGHPSASGTIEDYELLERLLFTWDSKWMNPEVPYEDDYEDCLGHVFQAPPDKAYDFGELILDVASRHYFEVDDAAMRVWISRAGRPRPVEGHQPTHHRKSTLQMLFSEYVLGHAHWEGLDWSERYSARLSRLRPKLNIQDQLSLYDGGACLPTLRQTGDMNASGSRGARRAFDTGHWTIREFSYMFPMPTALPSWPEVNPLMRHVLQPPWIERTWLGNPIGIGRLAHHRPLDLSIRAGRGRNCDGIWATGRNPSGIRDDEDGRPSRPRRRCTSEPPPGVFAAAFVPLPKEVHYTRRVQILYARMTLSQLDKRSRRRSLSRGRIEEMFDWDTHLQSSRNAPPTSSIAKTGGSQKPQQQHCENCTSQAHRTPSCRAPCGHCGAPSPNDPGTVDMMRLYPEDPPLYAYVHLNPHQAPDCPVARHNRCKCVAFPTFHTAAQCGIPCRRACGGTGNQATSRRPGSFQHRNAMLCRARCCMCGIRGSHSGRECRQRRCRCGGAHLGQDCGWKPECRVRGCDRFLCGVHCRECGSIERPFVGWRCGRCLGVEIPLEGGEGGRGTKRGGRRRGKKGQGDGNGGEGGQESLEGRGEAMAVVPKADTPAVVTPLAREETEPEKKTETQETEGFKSIFGDPRAKNSTRTSK</sequence>
<protein>
    <submittedName>
        <fullName evidence="2">Uncharacterized protein</fullName>
    </submittedName>
</protein>
<proteinExistence type="predicted"/>
<dbReference type="Proteomes" id="UP001303115">
    <property type="component" value="Unassembled WGS sequence"/>
</dbReference>
<evidence type="ECO:0000313" key="2">
    <source>
        <dbReference type="EMBL" id="KAK4044077.1"/>
    </source>
</evidence>
<accession>A0AAN6SVF9</accession>
<organism evidence="2 3">
    <name type="scientific">Parachaetomium inaequale</name>
    <dbReference type="NCBI Taxonomy" id="2588326"/>
    <lineage>
        <taxon>Eukaryota</taxon>
        <taxon>Fungi</taxon>
        <taxon>Dikarya</taxon>
        <taxon>Ascomycota</taxon>
        <taxon>Pezizomycotina</taxon>
        <taxon>Sordariomycetes</taxon>
        <taxon>Sordariomycetidae</taxon>
        <taxon>Sordariales</taxon>
        <taxon>Chaetomiaceae</taxon>
        <taxon>Parachaetomium</taxon>
    </lineage>
</organism>
<evidence type="ECO:0000256" key="1">
    <source>
        <dbReference type="SAM" id="MobiDB-lite"/>
    </source>
</evidence>
<feature type="region of interest" description="Disordered" evidence="1">
    <location>
        <begin position="636"/>
        <end position="724"/>
    </location>
</feature>
<dbReference type="EMBL" id="MU854321">
    <property type="protein sequence ID" value="KAK4044077.1"/>
    <property type="molecule type" value="Genomic_DNA"/>
</dbReference>
<feature type="region of interest" description="Disordered" evidence="1">
    <location>
        <begin position="332"/>
        <end position="360"/>
    </location>
</feature>
<reference evidence="3" key="1">
    <citation type="journal article" date="2023" name="Mol. Phylogenet. Evol.">
        <title>Genome-scale phylogeny and comparative genomics of the fungal order Sordariales.</title>
        <authorList>
            <person name="Hensen N."/>
            <person name="Bonometti L."/>
            <person name="Westerberg I."/>
            <person name="Brannstrom I.O."/>
            <person name="Guillou S."/>
            <person name="Cros-Aarteil S."/>
            <person name="Calhoun S."/>
            <person name="Haridas S."/>
            <person name="Kuo A."/>
            <person name="Mondo S."/>
            <person name="Pangilinan J."/>
            <person name="Riley R."/>
            <person name="LaButti K."/>
            <person name="Andreopoulos B."/>
            <person name="Lipzen A."/>
            <person name="Chen C."/>
            <person name="Yan M."/>
            <person name="Daum C."/>
            <person name="Ng V."/>
            <person name="Clum A."/>
            <person name="Steindorff A."/>
            <person name="Ohm R.A."/>
            <person name="Martin F."/>
            <person name="Silar P."/>
            <person name="Natvig D.O."/>
            <person name="Lalanne C."/>
            <person name="Gautier V."/>
            <person name="Ament-Velasquez S.L."/>
            <person name="Kruys A."/>
            <person name="Hutchinson M.I."/>
            <person name="Powell A.J."/>
            <person name="Barry K."/>
            <person name="Miller A.N."/>
            <person name="Grigoriev I.V."/>
            <person name="Debuchy R."/>
            <person name="Gladieux P."/>
            <person name="Hiltunen Thoren M."/>
            <person name="Johannesson H."/>
        </authorList>
    </citation>
    <scope>NUCLEOTIDE SEQUENCE [LARGE SCALE GENOMIC DNA]</scope>
    <source>
        <strain evidence="3">CBS 284.82</strain>
    </source>
</reference>
<evidence type="ECO:0000313" key="3">
    <source>
        <dbReference type="Proteomes" id="UP001303115"/>
    </source>
</evidence>
<feature type="compositionally biased region" description="Basic residues" evidence="1">
    <location>
        <begin position="640"/>
        <end position="651"/>
    </location>
</feature>